<protein>
    <submittedName>
        <fullName evidence="2">Uncharacterized protein</fullName>
    </submittedName>
</protein>
<proteinExistence type="predicted"/>
<keyword evidence="1" id="KW-1133">Transmembrane helix</keyword>
<dbReference type="EMBL" id="CP031423">
    <property type="protein sequence ID" value="AZS37067.1"/>
    <property type="molecule type" value="Genomic_DNA"/>
</dbReference>
<dbReference type="Pfam" id="PF09997">
    <property type="entry name" value="DUF2238"/>
    <property type="match status" value="1"/>
</dbReference>
<name>A0A3S9WAJ5_9MICO</name>
<organism evidence="2 3">
    <name type="scientific">Microbacterium lemovicicum</name>
    <dbReference type="NCBI Taxonomy" id="1072463"/>
    <lineage>
        <taxon>Bacteria</taxon>
        <taxon>Bacillati</taxon>
        <taxon>Actinomycetota</taxon>
        <taxon>Actinomycetes</taxon>
        <taxon>Micrococcales</taxon>
        <taxon>Microbacteriaceae</taxon>
        <taxon>Microbacterium</taxon>
    </lineage>
</organism>
<dbReference type="RefSeq" id="WP_127095682.1">
    <property type="nucleotide sequence ID" value="NZ_CP031423.1"/>
</dbReference>
<keyword evidence="3" id="KW-1185">Reference proteome</keyword>
<evidence type="ECO:0000313" key="3">
    <source>
        <dbReference type="Proteomes" id="UP000276888"/>
    </source>
</evidence>
<dbReference type="OrthoDB" id="3790530at2"/>
<dbReference type="KEGG" id="mlv:CVS47_01692"/>
<feature type="transmembrane region" description="Helical" evidence="1">
    <location>
        <begin position="94"/>
        <end position="114"/>
    </location>
</feature>
<sequence>MIEEFLRRPHGPGAWSADGLRVLGLVSVVVAAIGFSWTDAGILAFALPALLIPRFVGARPAFDIVFCVCVLIAAWSNVLDLYTSIWWWDIAVHFVATGVIAAMVFVLFGWWGVLPRSIDASQRPRSALVLVPVIGLALSAVWEMVEWAGFTWISDQIYVAYDDTIGDMAVGGLGSAIAGLVVARVRLERRRAAEAESPREGLSGDR</sequence>
<keyword evidence="1" id="KW-0812">Transmembrane</keyword>
<feature type="transmembrane region" description="Helical" evidence="1">
    <location>
        <begin position="126"/>
        <end position="145"/>
    </location>
</feature>
<dbReference type="Proteomes" id="UP000276888">
    <property type="component" value="Chromosome"/>
</dbReference>
<feature type="transmembrane region" description="Helical" evidence="1">
    <location>
        <begin position="64"/>
        <end position="88"/>
    </location>
</feature>
<evidence type="ECO:0000256" key="1">
    <source>
        <dbReference type="SAM" id="Phobius"/>
    </source>
</evidence>
<accession>A0A3S9WAJ5</accession>
<gene>
    <name evidence="2" type="ORF">CVS47_01692</name>
</gene>
<reference evidence="2 3" key="1">
    <citation type="submission" date="2018-08" db="EMBL/GenBank/DDBJ databases">
        <title>Microbacterium lemovicicum sp. nov., a bacterium isolated from a natural uranium-rich soil.</title>
        <authorList>
            <person name="ORTET P."/>
        </authorList>
    </citation>
    <scope>NUCLEOTIDE SEQUENCE [LARGE SCALE GENOMIC DNA]</scope>
    <source>
        <strain evidence="2 3">Viu22</strain>
    </source>
</reference>
<dbReference type="AlphaFoldDB" id="A0A3S9WAJ5"/>
<feature type="transmembrane region" description="Helical" evidence="1">
    <location>
        <begin position="20"/>
        <end position="52"/>
    </location>
</feature>
<keyword evidence="1" id="KW-0472">Membrane</keyword>
<evidence type="ECO:0000313" key="2">
    <source>
        <dbReference type="EMBL" id="AZS37067.1"/>
    </source>
</evidence>
<dbReference type="InterPro" id="IPR014509">
    <property type="entry name" value="YjdF-like"/>
</dbReference>
<feature type="transmembrane region" description="Helical" evidence="1">
    <location>
        <begin position="165"/>
        <end position="183"/>
    </location>
</feature>